<evidence type="ECO:0000313" key="2">
    <source>
        <dbReference type="Proteomes" id="UP000298663"/>
    </source>
</evidence>
<evidence type="ECO:0000313" key="1">
    <source>
        <dbReference type="EMBL" id="TKR62299.1"/>
    </source>
</evidence>
<organism evidence="1 2">
    <name type="scientific">Steinernema carpocapsae</name>
    <name type="common">Entomopathogenic nematode</name>
    <dbReference type="NCBI Taxonomy" id="34508"/>
    <lineage>
        <taxon>Eukaryota</taxon>
        <taxon>Metazoa</taxon>
        <taxon>Ecdysozoa</taxon>
        <taxon>Nematoda</taxon>
        <taxon>Chromadorea</taxon>
        <taxon>Rhabditida</taxon>
        <taxon>Tylenchina</taxon>
        <taxon>Panagrolaimomorpha</taxon>
        <taxon>Strongyloidoidea</taxon>
        <taxon>Steinernematidae</taxon>
        <taxon>Steinernema</taxon>
    </lineage>
</organism>
<sequence length="85" mass="8468">MGFSSCASLPVLGAKFLGEIVGPSRCGSSLGSCCRRPPCFNALGPLVGAGVGLSSSEGPFPSCCCVGDVLDLRDAAEPVVCCDGR</sequence>
<reference evidence="1 2" key="2">
    <citation type="journal article" date="2019" name="G3 (Bethesda)">
        <title>Hybrid Assembly of the Genome of the Entomopathogenic Nematode Steinernema carpocapsae Identifies the X-Chromosome.</title>
        <authorList>
            <person name="Serra L."/>
            <person name="Macchietto M."/>
            <person name="Macias-Munoz A."/>
            <person name="McGill C.J."/>
            <person name="Rodriguez I.M."/>
            <person name="Rodriguez B."/>
            <person name="Murad R."/>
            <person name="Mortazavi A."/>
        </authorList>
    </citation>
    <scope>NUCLEOTIDE SEQUENCE [LARGE SCALE GENOMIC DNA]</scope>
    <source>
        <strain evidence="1 2">ALL</strain>
    </source>
</reference>
<accession>A0A4U5M0W0</accession>
<proteinExistence type="predicted"/>
<protein>
    <submittedName>
        <fullName evidence="1">Uncharacterized protein</fullName>
    </submittedName>
</protein>
<name>A0A4U5M0W0_STECR</name>
<reference evidence="1 2" key="1">
    <citation type="journal article" date="2015" name="Genome Biol.">
        <title>Comparative genomics of Steinernema reveals deeply conserved gene regulatory networks.</title>
        <authorList>
            <person name="Dillman A.R."/>
            <person name="Macchietto M."/>
            <person name="Porter C.F."/>
            <person name="Rogers A."/>
            <person name="Williams B."/>
            <person name="Antoshechkin I."/>
            <person name="Lee M.M."/>
            <person name="Goodwin Z."/>
            <person name="Lu X."/>
            <person name="Lewis E.E."/>
            <person name="Goodrich-Blair H."/>
            <person name="Stock S.P."/>
            <person name="Adams B.J."/>
            <person name="Sternberg P.W."/>
            <person name="Mortazavi A."/>
        </authorList>
    </citation>
    <scope>NUCLEOTIDE SEQUENCE [LARGE SCALE GENOMIC DNA]</scope>
    <source>
        <strain evidence="1 2">ALL</strain>
    </source>
</reference>
<comment type="caution">
    <text evidence="1">The sequence shown here is derived from an EMBL/GenBank/DDBJ whole genome shotgun (WGS) entry which is preliminary data.</text>
</comment>
<dbReference type="Proteomes" id="UP000298663">
    <property type="component" value="Unassembled WGS sequence"/>
</dbReference>
<keyword evidence="2" id="KW-1185">Reference proteome</keyword>
<dbReference type="EMBL" id="AZBU02000010">
    <property type="protein sequence ID" value="TKR62299.1"/>
    <property type="molecule type" value="Genomic_DNA"/>
</dbReference>
<gene>
    <name evidence="1" type="ORF">L596_026281</name>
</gene>
<dbReference type="AlphaFoldDB" id="A0A4U5M0W0"/>